<protein>
    <submittedName>
        <fullName evidence="2">YT521-B-like family protein</fullName>
    </submittedName>
</protein>
<dbReference type="GO" id="GO:0048024">
    <property type="term" value="P:regulation of mRNA splicing, via spliceosome"/>
    <property type="evidence" value="ECO:0007669"/>
    <property type="project" value="TreeGrafter"/>
</dbReference>
<dbReference type="PROSITE" id="PS50882">
    <property type="entry name" value="YTH"/>
    <property type="match status" value="1"/>
</dbReference>
<organism evidence="2">
    <name type="scientific">Babesia bovis</name>
    <dbReference type="NCBI Taxonomy" id="5865"/>
    <lineage>
        <taxon>Eukaryota</taxon>
        <taxon>Sar</taxon>
        <taxon>Alveolata</taxon>
        <taxon>Apicomplexa</taxon>
        <taxon>Aconoidasida</taxon>
        <taxon>Piroplasmida</taxon>
        <taxon>Babesiidae</taxon>
        <taxon>Babesia</taxon>
    </lineage>
</organism>
<dbReference type="AlphaFoldDB" id="S6B926"/>
<dbReference type="EMBL" id="AK441867">
    <property type="protein sequence ID" value="BAN65661.1"/>
    <property type="molecule type" value="mRNA"/>
</dbReference>
<dbReference type="InterPro" id="IPR007275">
    <property type="entry name" value="YTH_domain"/>
</dbReference>
<dbReference type="GO" id="GO:0005654">
    <property type="term" value="C:nucleoplasm"/>
    <property type="evidence" value="ECO:0007669"/>
    <property type="project" value="TreeGrafter"/>
</dbReference>
<dbReference type="Gene3D" id="3.10.590.10">
    <property type="entry name" value="ph1033 like domains"/>
    <property type="match status" value="1"/>
</dbReference>
<feature type="domain" description="YTH" evidence="1">
    <location>
        <begin position="25"/>
        <end position="161"/>
    </location>
</feature>
<evidence type="ECO:0000259" key="1">
    <source>
        <dbReference type="PROSITE" id="PS50882"/>
    </source>
</evidence>
<dbReference type="VEuPathDB" id="PiroplasmaDB:BBOV_III006330"/>
<dbReference type="InterPro" id="IPR045168">
    <property type="entry name" value="YTH_prot"/>
</dbReference>
<dbReference type="GO" id="GO:0000398">
    <property type="term" value="P:mRNA splicing, via spliceosome"/>
    <property type="evidence" value="ECO:0007669"/>
    <property type="project" value="TreeGrafter"/>
</dbReference>
<name>S6B926_BABBO</name>
<dbReference type="PANTHER" id="PTHR12357:SF3">
    <property type="entry name" value="YTH DOMAIN-CONTAINING PROTEIN 1"/>
    <property type="match status" value="1"/>
</dbReference>
<evidence type="ECO:0000313" key="2">
    <source>
        <dbReference type="EMBL" id="BAN65661.1"/>
    </source>
</evidence>
<dbReference type="GO" id="GO:0003729">
    <property type="term" value="F:mRNA binding"/>
    <property type="evidence" value="ECO:0007669"/>
    <property type="project" value="TreeGrafter"/>
</dbReference>
<dbReference type="CDD" id="cd21134">
    <property type="entry name" value="YTH"/>
    <property type="match status" value="1"/>
</dbReference>
<accession>S6B926</accession>
<reference evidence="2" key="1">
    <citation type="journal article" date="2014" name="BMC Genomics">
        <title>The Babesia bovis gene and promoter model: an update from full-length EST analysis.</title>
        <authorList>
            <person name="Yamagishi J."/>
            <person name="Wakaguri H."/>
            <person name="Yokoyama N."/>
            <person name="Yamashita R."/>
            <person name="Suzuki Y."/>
            <person name="Xuan X."/>
            <person name="Igarashi I."/>
        </authorList>
    </citation>
    <scope>NUCLEOTIDE SEQUENCE</scope>
    <source>
        <strain evidence="2">Texas</strain>
    </source>
</reference>
<sequence>MDLGEYSHKNVDHNRAKSIYDHGLNVYYIVKSFSDQNVRAALIHNVWATTPKNEVILDKAYQKGGNVILVFSINGSSRFIGYALMQSRPGHASFNESVFFMANGNKFNGKYFDILWIRVIDLPFTACAKLKNSLNEYKPVKLARDGQEIDRNTGKALCIIFEEHYKCSNIHLDETSKTGGFTIPTGITNTLGPTASLMPGIINPQLFLGIPQIGSIPTHIYQGMPTLLQSPRTANSKPGKDTQYCFQITKEQALMAAEYNPAISIFPIDLTNMSYDQYISLYKVSLHHWENQQVKEENDG</sequence>
<dbReference type="GO" id="GO:1990247">
    <property type="term" value="F:N6-methyladenosine-containing RNA reader activity"/>
    <property type="evidence" value="ECO:0007669"/>
    <property type="project" value="TreeGrafter"/>
</dbReference>
<dbReference type="Pfam" id="PF04146">
    <property type="entry name" value="YTH"/>
    <property type="match status" value="1"/>
</dbReference>
<dbReference type="PANTHER" id="PTHR12357">
    <property type="entry name" value="YTH YT521-B HOMOLOGY DOMAIN-CONTAINING"/>
    <property type="match status" value="1"/>
</dbReference>
<gene>
    <name evidence="2" type="primary">BBOV_III006330</name>
</gene>
<proteinExistence type="evidence at transcript level"/>